<keyword evidence="3" id="KW-1185">Reference proteome</keyword>
<proteinExistence type="predicted"/>
<comment type="caution">
    <text evidence="2">The sequence shown here is derived from an EMBL/GenBank/DDBJ whole genome shotgun (WGS) entry which is preliminary data.</text>
</comment>
<evidence type="ECO:0000313" key="2">
    <source>
        <dbReference type="EMBL" id="KAK4264264.1"/>
    </source>
</evidence>
<protein>
    <submittedName>
        <fullName evidence="2">Uncharacterized protein</fullName>
    </submittedName>
</protein>
<name>A0AAE1MGB9_9FABA</name>
<accession>A0AAE1MGB9</accession>
<reference evidence="2" key="1">
    <citation type="submission" date="2023-10" db="EMBL/GenBank/DDBJ databases">
        <title>Chromosome-level genome of the transformable northern wattle, Acacia crassicarpa.</title>
        <authorList>
            <person name="Massaro I."/>
            <person name="Sinha N.R."/>
            <person name="Poethig S."/>
            <person name="Leichty A.R."/>
        </authorList>
    </citation>
    <scope>NUCLEOTIDE SEQUENCE</scope>
    <source>
        <strain evidence="2">Acra3RX</strain>
        <tissue evidence="2">Leaf</tissue>
    </source>
</reference>
<sequence>MDSRGKSNKSRTADRSLCEKSMKVVSNIIRISSFSLAQMTLGATVKAMKEEEDMVADDEVEPSVVLPQFGGTSRRLQEPQNRPNRTYVIKPEGAGGRNEVAEDEISHHHHRVVHHQHEIEKKEVCVDGLASDYIKKIRNQIGCGL</sequence>
<organism evidence="2 3">
    <name type="scientific">Acacia crassicarpa</name>
    <name type="common">northern wattle</name>
    <dbReference type="NCBI Taxonomy" id="499986"/>
    <lineage>
        <taxon>Eukaryota</taxon>
        <taxon>Viridiplantae</taxon>
        <taxon>Streptophyta</taxon>
        <taxon>Embryophyta</taxon>
        <taxon>Tracheophyta</taxon>
        <taxon>Spermatophyta</taxon>
        <taxon>Magnoliopsida</taxon>
        <taxon>eudicotyledons</taxon>
        <taxon>Gunneridae</taxon>
        <taxon>Pentapetalae</taxon>
        <taxon>rosids</taxon>
        <taxon>fabids</taxon>
        <taxon>Fabales</taxon>
        <taxon>Fabaceae</taxon>
        <taxon>Caesalpinioideae</taxon>
        <taxon>mimosoid clade</taxon>
        <taxon>Acacieae</taxon>
        <taxon>Acacia</taxon>
    </lineage>
</organism>
<evidence type="ECO:0000313" key="3">
    <source>
        <dbReference type="Proteomes" id="UP001293593"/>
    </source>
</evidence>
<dbReference type="AlphaFoldDB" id="A0AAE1MGB9"/>
<dbReference type="Proteomes" id="UP001293593">
    <property type="component" value="Unassembled WGS sequence"/>
</dbReference>
<dbReference type="EMBL" id="JAWXYG010000008">
    <property type="protein sequence ID" value="KAK4264264.1"/>
    <property type="molecule type" value="Genomic_DNA"/>
</dbReference>
<feature type="region of interest" description="Disordered" evidence="1">
    <location>
        <begin position="73"/>
        <end position="98"/>
    </location>
</feature>
<gene>
    <name evidence="2" type="ORF">QN277_025468</name>
</gene>
<evidence type="ECO:0000256" key="1">
    <source>
        <dbReference type="SAM" id="MobiDB-lite"/>
    </source>
</evidence>